<dbReference type="GO" id="GO:0020037">
    <property type="term" value="F:heme binding"/>
    <property type="evidence" value="ECO:0007669"/>
    <property type="project" value="InterPro"/>
</dbReference>
<dbReference type="InterPro" id="IPR036396">
    <property type="entry name" value="Cyt_P450_sf"/>
</dbReference>
<evidence type="ECO:0000256" key="1">
    <source>
        <dbReference type="ARBA" id="ARBA00010617"/>
    </source>
</evidence>
<dbReference type="GO" id="GO:0006699">
    <property type="term" value="P:bile acid biosynthetic process"/>
    <property type="evidence" value="ECO:0007669"/>
    <property type="project" value="TreeGrafter"/>
</dbReference>
<reference evidence="8" key="1">
    <citation type="journal article" date="2006" name="Science">
        <title>Ancient noncoding elements conserved in the human genome.</title>
        <authorList>
            <person name="Venkatesh B."/>
            <person name="Kirkness E.F."/>
            <person name="Loh Y.H."/>
            <person name="Halpern A.L."/>
            <person name="Lee A.P."/>
            <person name="Johnson J."/>
            <person name="Dandona N."/>
            <person name="Viswanathan L.D."/>
            <person name="Tay A."/>
            <person name="Venter J.C."/>
            <person name="Strausberg R.L."/>
            <person name="Brenner S."/>
        </authorList>
    </citation>
    <scope>NUCLEOTIDE SEQUENCE [LARGE SCALE GENOMIC DNA]</scope>
</reference>
<comment type="similarity">
    <text evidence="1">Belongs to the cytochrome P450 family.</text>
</comment>
<proteinExistence type="inferred from homology"/>
<keyword evidence="8" id="KW-1185">Reference proteome</keyword>
<feature type="binding site" description="axial binding residue" evidence="6">
    <location>
        <position position="341"/>
    </location>
    <ligand>
        <name>heme</name>
        <dbReference type="ChEBI" id="CHEBI:30413"/>
    </ligand>
    <ligandPart>
        <name>Fe</name>
        <dbReference type="ChEBI" id="CHEBI:18248"/>
    </ligandPart>
</feature>
<dbReference type="GeneTree" id="ENSGT00940000153141"/>
<dbReference type="Pfam" id="PF00067">
    <property type="entry name" value="p450"/>
    <property type="match status" value="2"/>
</dbReference>
<reference evidence="7" key="4">
    <citation type="submission" date="2025-08" db="UniProtKB">
        <authorList>
            <consortium name="Ensembl"/>
        </authorList>
    </citation>
    <scope>IDENTIFICATION</scope>
</reference>
<keyword evidence="3 6" id="KW-0479">Metal-binding</keyword>
<reference evidence="7" key="5">
    <citation type="submission" date="2025-09" db="UniProtKB">
        <authorList>
            <consortium name="Ensembl"/>
        </authorList>
    </citation>
    <scope>IDENTIFICATION</scope>
</reference>
<keyword evidence="2 6" id="KW-0349">Heme</keyword>
<dbReference type="GO" id="GO:0042632">
    <property type="term" value="P:cholesterol homeostasis"/>
    <property type="evidence" value="ECO:0007669"/>
    <property type="project" value="TreeGrafter"/>
</dbReference>
<evidence type="ECO:0000313" key="7">
    <source>
        <dbReference type="Ensembl" id="ENSCMIP00000023583.1"/>
    </source>
</evidence>
<dbReference type="SUPFAM" id="SSF48264">
    <property type="entry name" value="Cytochrome P450"/>
    <property type="match status" value="1"/>
</dbReference>
<evidence type="ECO:0000313" key="8">
    <source>
        <dbReference type="Proteomes" id="UP000314986"/>
    </source>
</evidence>
<reference evidence="8" key="3">
    <citation type="journal article" date="2014" name="Nature">
        <title>Elephant shark genome provides unique insights into gnathostome evolution.</title>
        <authorList>
            <consortium name="International Elephant Shark Genome Sequencing Consortium"/>
            <person name="Venkatesh B."/>
            <person name="Lee A.P."/>
            <person name="Ravi V."/>
            <person name="Maurya A.K."/>
            <person name="Lian M.M."/>
            <person name="Swann J.B."/>
            <person name="Ohta Y."/>
            <person name="Flajnik M.F."/>
            <person name="Sutoh Y."/>
            <person name="Kasahara M."/>
            <person name="Hoon S."/>
            <person name="Gangu V."/>
            <person name="Roy S.W."/>
            <person name="Irimia M."/>
            <person name="Korzh V."/>
            <person name="Kondrychyn I."/>
            <person name="Lim Z.W."/>
            <person name="Tay B.H."/>
            <person name="Tohari S."/>
            <person name="Kong K.W."/>
            <person name="Ho S."/>
            <person name="Lorente-Galdos B."/>
            <person name="Quilez J."/>
            <person name="Marques-Bonet T."/>
            <person name="Raney B.J."/>
            <person name="Ingham P.W."/>
            <person name="Tay A."/>
            <person name="Hillier L.W."/>
            <person name="Minx P."/>
            <person name="Boehm T."/>
            <person name="Wilson R.K."/>
            <person name="Brenner S."/>
            <person name="Warren W.C."/>
        </authorList>
    </citation>
    <scope>NUCLEOTIDE SEQUENCE [LARGE SCALE GENOMIC DNA]</scope>
</reference>
<dbReference type="InterPro" id="IPR001128">
    <property type="entry name" value="Cyt_P450"/>
</dbReference>
<dbReference type="GO" id="GO:0008396">
    <property type="term" value="F:oxysterol 7-alpha-hydroxylase activity"/>
    <property type="evidence" value="ECO:0007669"/>
    <property type="project" value="TreeGrafter"/>
</dbReference>
<evidence type="ECO:0000256" key="4">
    <source>
        <dbReference type="ARBA" id="ARBA00023004"/>
    </source>
</evidence>
<organism evidence="7 8">
    <name type="scientific">Callorhinchus milii</name>
    <name type="common">Ghost shark</name>
    <dbReference type="NCBI Taxonomy" id="7868"/>
    <lineage>
        <taxon>Eukaryota</taxon>
        <taxon>Metazoa</taxon>
        <taxon>Chordata</taxon>
        <taxon>Craniata</taxon>
        <taxon>Vertebrata</taxon>
        <taxon>Chondrichthyes</taxon>
        <taxon>Holocephali</taxon>
        <taxon>Chimaeriformes</taxon>
        <taxon>Callorhinchidae</taxon>
        <taxon>Callorhinchus</taxon>
    </lineage>
</organism>
<dbReference type="Ensembl" id="ENSCMIT00000023984.1">
    <property type="protein sequence ID" value="ENSCMIP00000023583.1"/>
    <property type="gene ID" value="ENSCMIG00000010518.1"/>
</dbReference>
<keyword evidence="4 6" id="KW-0408">Iron</keyword>
<comment type="cofactor">
    <cofactor evidence="6">
        <name>heme</name>
        <dbReference type="ChEBI" id="CHEBI:30413"/>
    </cofactor>
</comment>
<reference evidence="8" key="2">
    <citation type="journal article" date="2007" name="PLoS Biol.">
        <title>Survey sequencing and comparative analysis of the elephant shark (Callorhinchus milii) genome.</title>
        <authorList>
            <person name="Venkatesh B."/>
            <person name="Kirkness E.F."/>
            <person name="Loh Y.H."/>
            <person name="Halpern A.L."/>
            <person name="Lee A.P."/>
            <person name="Johnson J."/>
            <person name="Dandona N."/>
            <person name="Viswanathan L.D."/>
            <person name="Tay A."/>
            <person name="Venter J.C."/>
            <person name="Strausberg R.L."/>
            <person name="Brenner S."/>
        </authorList>
    </citation>
    <scope>NUCLEOTIDE SEQUENCE [LARGE SCALE GENOMIC DNA]</scope>
</reference>
<dbReference type="InterPro" id="IPR050529">
    <property type="entry name" value="CYP450_sterol_14alpha_dmase"/>
</dbReference>
<accession>A0A4W3I9B8</accession>
<protein>
    <submittedName>
        <fullName evidence="7">Cytochrome P450, family 39, subfamily A, polypeptide 1</fullName>
    </submittedName>
</protein>
<evidence type="ECO:0000256" key="6">
    <source>
        <dbReference type="PIRSR" id="PIRSR602403-1"/>
    </source>
</evidence>
<keyword evidence="5" id="KW-0753">Steroid metabolism</keyword>
<dbReference type="InterPro" id="IPR002403">
    <property type="entry name" value="Cyt_P450_E_grp-IV"/>
</dbReference>
<dbReference type="PRINTS" id="PR00465">
    <property type="entry name" value="EP450IV"/>
</dbReference>
<sequence>MARSYFAIRKAPLEFIEQTRVEYGPIFTVLTVGKRLTFVTEVDDFKIFFGSKDVDFQQAVQDPVEHTASITKHSFYKHHTEIHDMMKRRLALSNLHLFIGNLSEEFTERLTYLGTEGTDDLCDLVRHSMYSAVVNQLFGRGICITDGNAVREFEDHFKIFDKGFEYGKILKVKMSIQYQFMFHIFQTLLQHLLDIVDGKFGPNYVLLMLWASQANALPVSTYRTFIPEVIILVGTFLKQDLPLVSETDLRKLPYLKWCILEAIRLRSPGAIARKVVRPLKIKNYIVPPGDILMLSLFWAHRNPKYFPEPEKFLPERWKEADLEKHVFLNGFIGFGGGRYQCPGRWFALMEIQLFIALILYKYEFTLLDSVPKQSPLHLVGTQQPMGPCRVRYRSR</sequence>
<evidence type="ECO:0000256" key="2">
    <source>
        <dbReference type="ARBA" id="ARBA00022617"/>
    </source>
</evidence>
<evidence type="ECO:0000256" key="5">
    <source>
        <dbReference type="ARBA" id="ARBA00023221"/>
    </source>
</evidence>
<dbReference type="Proteomes" id="UP000314986">
    <property type="component" value="Unassembled WGS sequence"/>
</dbReference>
<name>A0A4W3I9B8_CALMI</name>
<keyword evidence="5" id="KW-0443">Lipid metabolism</keyword>
<dbReference type="PANTHER" id="PTHR24304">
    <property type="entry name" value="CYTOCHROME P450 FAMILY 7"/>
    <property type="match status" value="1"/>
</dbReference>
<dbReference type="Gene3D" id="1.10.630.10">
    <property type="entry name" value="Cytochrome P450"/>
    <property type="match status" value="2"/>
</dbReference>
<dbReference type="AlphaFoldDB" id="A0A4W3I9B8"/>
<evidence type="ECO:0000256" key="3">
    <source>
        <dbReference type="ARBA" id="ARBA00022723"/>
    </source>
</evidence>
<gene>
    <name evidence="7" type="primary">cyp39a1</name>
</gene>
<dbReference type="GO" id="GO:0005506">
    <property type="term" value="F:iron ion binding"/>
    <property type="evidence" value="ECO:0007669"/>
    <property type="project" value="InterPro"/>
</dbReference>
<dbReference type="PANTHER" id="PTHR24304:SF2">
    <property type="entry name" value="24-HYDROXYCHOLESTEROL 7-ALPHA-HYDROXYLASE"/>
    <property type="match status" value="1"/>
</dbReference>